<dbReference type="Gene3D" id="2.40.50.140">
    <property type="entry name" value="Nucleic acid-binding proteins"/>
    <property type="match status" value="1"/>
</dbReference>
<dbReference type="InterPro" id="IPR036420">
    <property type="entry name" value="BRCT_dom_sf"/>
</dbReference>
<dbReference type="SUPFAM" id="SSF47781">
    <property type="entry name" value="RuvA domain 2-like"/>
    <property type="match status" value="1"/>
</dbReference>
<evidence type="ECO:0000256" key="16">
    <source>
        <dbReference type="RuleBase" id="RU000618"/>
    </source>
</evidence>
<dbReference type="GO" id="GO:0006260">
    <property type="term" value="P:DNA replication"/>
    <property type="evidence" value="ECO:0007669"/>
    <property type="project" value="UniProtKB-KW"/>
</dbReference>
<dbReference type="SMART" id="SM00532">
    <property type="entry name" value="LIGANc"/>
    <property type="match status" value="1"/>
</dbReference>
<dbReference type="FunFam" id="1.10.150.20:FF:000007">
    <property type="entry name" value="DNA ligase"/>
    <property type="match status" value="1"/>
</dbReference>
<dbReference type="FunFam" id="3.30.470.30:FF:000001">
    <property type="entry name" value="DNA ligase"/>
    <property type="match status" value="1"/>
</dbReference>
<gene>
    <name evidence="15 18" type="primary">ligA</name>
    <name evidence="18" type="ORF">AULFYP135_00790</name>
</gene>
<dbReference type="SUPFAM" id="SSF56091">
    <property type="entry name" value="DNA ligase/mRNA capping enzyme, catalytic domain"/>
    <property type="match status" value="1"/>
</dbReference>
<keyword evidence="6 15" id="KW-0479">Metal-binding</keyword>
<feature type="binding site" evidence="15">
    <location>
        <position position="311"/>
    </location>
    <ligand>
        <name>NAD(+)</name>
        <dbReference type="ChEBI" id="CHEBI:57540"/>
    </ligand>
</feature>
<reference evidence="18" key="1">
    <citation type="submission" date="2019-11" db="EMBL/GenBank/DDBJ databases">
        <authorList>
            <person name="Feng L."/>
        </authorList>
    </citation>
    <scope>NUCLEOTIDE SEQUENCE</scope>
    <source>
        <strain evidence="18">AundefinedLFYP135</strain>
    </source>
</reference>
<feature type="binding site" evidence="15">
    <location>
        <position position="403"/>
    </location>
    <ligand>
        <name>Zn(2+)</name>
        <dbReference type="ChEBI" id="CHEBI:29105"/>
    </ligand>
</feature>
<dbReference type="InterPro" id="IPR041663">
    <property type="entry name" value="DisA/LigA_HHH"/>
</dbReference>
<dbReference type="Pfam" id="PF00533">
    <property type="entry name" value="BRCT"/>
    <property type="match status" value="1"/>
</dbReference>
<evidence type="ECO:0000256" key="12">
    <source>
        <dbReference type="ARBA" id="ARBA00023211"/>
    </source>
</evidence>
<dbReference type="InterPro" id="IPR001357">
    <property type="entry name" value="BRCT_dom"/>
</dbReference>
<evidence type="ECO:0000256" key="4">
    <source>
        <dbReference type="ARBA" id="ARBA00022598"/>
    </source>
</evidence>
<dbReference type="Pfam" id="PF14520">
    <property type="entry name" value="HHH_5"/>
    <property type="match status" value="1"/>
</dbReference>
<dbReference type="InterPro" id="IPR013840">
    <property type="entry name" value="DNAligase_N"/>
</dbReference>
<dbReference type="HAMAP" id="MF_01588">
    <property type="entry name" value="DNA_ligase_A"/>
    <property type="match status" value="1"/>
</dbReference>
<dbReference type="Gene3D" id="1.10.287.610">
    <property type="entry name" value="Helix hairpin bin"/>
    <property type="match status" value="1"/>
</dbReference>
<dbReference type="InterPro" id="IPR004150">
    <property type="entry name" value="NAD_DNA_ligase_OB"/>
</dbReference>
<dbReference type="Pfam" id="PF01653">
    <property type="entry name" value="DNA_ligase_aden"/>
    <property type="match status" value="1"/>
</dbReference>
<evidence type="ECO:0000256" key="6">
    <source>
        <dbReference type="ARBA" id="ARBA00022723"/>
    </source>
</evidence>
<feature type="binding site" evidence="15">
    <location>
        <begin position="84"/>
        <end position="85"/>
    </location>
    <ligand>
        <name>NAD(+)</name>
        <dbReference type="ChEBI" id="CHEBI:57540"/>
    </ligand>
</feature>
<evidence type="ECO:0000256" key="10">
    <source>
        <dbReference type="ARBA" id="ARBA00023027"/>
    </source>
</evidence>
<feature type="active site" description="N6-AMP-lysine intermediate" evidence="15">
    <location>
        <position position="115"/>
    </location>
</feature>
<dbReference type="GO" id="GO:0005829">
    <property type="term" value="C:cytosol"/>
    <property type="evidence" value="ECO:0007669"/>
    <property type="project" value="TreeGrafter"/>
</dbReference>
<comment type="function">
    <text evidence="1 15">DNA ligase that catalyzes the formation of phosphodiester linkages between 5'-phosphoryl and 3'-hydroxyl groups in double-stranded DNA using NAD as a coenzyme and as the energy source for the reaction. It is essential for DNA replication and repair of damaged DNA.</text>
</comment>
<dbReference type="NCBIfam" id="NF005932">
    <property type="entry name" value="PRK07956.1"/>
    <property type="match status" value="1"/>
</dbReference>
<dbReference type="InterPro" id="IPR012340">
    <property type="entry name" value="NA-bd_OB-fold"/>
</dbReference>
<dbReference type="Gene3D" id="1.10.150.20">
    <property type="entry name" value="5' to 3' exonuclease, C-terminal subdomain"/>
    <property type="match status" value="2"/>
</dbReference>
<dbReference type="InterPro" id="IPR013839">
    <property type="entry name" value="DNAligase_adenylation"/>
</dbReference>
<dbReference type="CDD" id="cd00114">
    <property type="entry name" value="LIGANc"/>
    <property type="match status" value="1"/>
</dbReference>
<keyword evidence="8 15" id="KW-0862">Zinc</keyword>
<feature type="binding site" evidence="15">
    <location>
        <position position="421"/>
    </location>
    <ligand>
        <name>Zn(2+)</name>
        <dbReference type="ChEBI" id="CHEBI:29105"/>
    </ligand>
</feature>
<dbReference type="NCBIfam" id="TIGR00575">
    <property type="entry name" value="dnlj"/>
    <property type="match status" value="1"/>
</dbReference>
<comment type="catalytic activity">
    <reaction evidence="13 15 16">
        <text>NAD(+) + (deoxyribonucleotide)n-3'-hydroxyl + 5'-phospho-(deoxyribonucleotide)m = (deoxyribonucleotide)n+m + AMP + beta-nicotinamide D-nucleotide.</text>
        <dbReference type="EC" id="6.5.1.2"/>
    </reaction>
</comment>
<dbReference type="InterPro" id="IPR033136">
    <property type="entry name" value="DNA_ligase_CS"/>
</dbReference>
<dbReference type="PANTHER" id="PTHR23389:SF9">
    <property type="entry name" value="DNA LIGASE"/>
    <property type="match status" value="1"/>
</dbReference>
<evidence type="ECO:0000256" key="15">
    <source>
        <dbReference type="HAMAP-Rule" id="MF_01588"/>
    </source>
</evidence>
<dbReference type="SMART" id="SM00292">
    <property type="entry name" value="BRCT"/>
    <property type="match status" value="1"/>
</dbReference>
<dbReference type="Gene3D" id="6.20.10.30">
    <property type="match status" value="1"/>
</dbReference>
<dbReference type="InterPro" id="IPR018239">
    <property type="entry name" value="DNA_ligase_AS"/>
</dbReference>
<feature type="binding site" evidence="15">
    <location>
        <position position="113"/>
    </location>
    <ligand>
        <name>NAD(+)</name>
        <dbReference type="ChEBI" id="CHEBI:57540"/>
    </ligand>
</feature>
<dbReference type="SMART" id="SM00278">
    <property type="entry name" value="HhH1"/>
    <property type="match status" value="4"/>
</dbReference>
<evidence type="ECO:0000256" key="5">
    <source>
        <dbReference type="ARBA" id="ARBA00022705"/>
    </source>
</evidence>
<feature type="binding site" evidence="15">
    <location>
        <position position="171"/>
    </location>
    <ligand>
        <name>NAD(+)</name>
        <dbReference type="ChEBI" id="CHEBI:57540"/>
    </ligand>
</feature>
<evidence type="ECO:0000256" key="11">
    <source>
        <dbReference type="ARBA" id="ARBA00023204"/>
    </source>
</evidence>
<dbReference type="EMBL" id="CACRSL010000003">
    <property type="protein sequence ID" value="VYS89087.1"/>
    <property type="molecule type" value="Genomic_DNA"/>
</dbReference>
<dbReference type="Gene3D" id="3.30.470.30">
    <property type="entry name" value="DNA ligase/mRNA capping enzyme"/>
    <property type="match status" value="1"/>
</dbReference>
<dbReference type="Pfam" id="PF12826">
    <property type="entry name" value="HHH_2"/>
    <property type="match status" value="1"/>
</dbReference>
<dbReference type="InterPro" id="IPR010994">
    <property type="entry name" value="RuvA_2-like"/>
</dbReference>
<evidence type="ECO:0000256" key="14">
    <source>
        <dbReference type="ARBA" id="ARBA00060881"/>
    </source>
</evidence>
<evidence type="ECO:0000256" key="13">
    <source>
        <dbReference type="ARBA" id="ARBA00034005"/>
    </source>
</evidence>
<dbReference type="FunFam" id="1.10.150.20:FF:000006">
    <property type="entry name" value="DNA ligase"/>
    <property type="match status" value="1"/>
</dbReference>
<accession>A0A6N2S6S1</accession>
<evidence type="ECO:0000256" key="8">
    <source>
        <dbReference type="ARBA" id="ARBA00022833"/>
    </source>
</evidence>
<dbReference type="GO" id="GO:0003911">
    <property type="term" value="F:DNA ligase (NAD+) activity"/>
    <property type="evidence" value="ECO:0007669"/>
    <property type="project" value="UniProtKB-UniRule"/>
</dbReference>
<dbReference type="InterPro" id="IPR001679">
    <property type="entry name" value="DNA_ligase"/>
</dbReference>
<feature type="binding site" evidence="15">
    <location>
        <position position="406"/>
    </location>
    <ligand>
        <name>Zn(2+)</name>
        <dbReference type="ChEBI" id="CHEBI:29105"/>
    </ligand>
</feature>
<comment type="cofactor">
    <cofactor evidence="15">
        <name>Mg(2+)</name>
        <dbReference type="ChEBI" id="CHEBI:18420"/>
    </cofactor>
    <cofactor evidence="15">
        <name>Mn(2+)</name>
        <dbReference type="ChEBI" id="CHEBI:29035"/>
    </cofactor>
</comment>
<evidence type="ECO:0000256" key="3">
    <source>
        <dbReference type="ARBA" id="ARBA00013308"/>
    </source>
</evidence>
<organism evidence="18">
    <name type="scientific">uncultured Anaerotruncus sp</name>
    <dbReference type="NCBI Taxonomy" id="905011"/>
    <lineage>
        <taxon>Bacteria</taxon>
        <taxon>Bacillati</taxon>
        <taxon>Bacillota</taxon>
        <taxon>Clostridia</taxon>
        <taxon>Eubacteriales</taxon>
        <taxon>Oscillospiraceae</taxon>
        <taxon>Anaerotruncus</taxon>
        <taxon>environmental samples</taxon>
    </lineage>
</organism>
<dbReference type="GO" id="GO:0006281">
    <property type="term" value="P:DNA repair"/>
    <property type="evidence" value="ECO:0007669"/>
    <property type="project" value="UniProtKB-KW"/>
</dbReference>
<dbReference type="SUPFAM" id="SSF50249">
    <property type="entry name" value="Nucleic acid-binding proteins"/>
    <property type="match status" value="1"/>
</dbReference>
<keyword evidence="9 15" id="KW-0460">Magnesium</keyword>
<dbReference type="InterPro" id="IPR004149">
    <property type="entry name" value="Znf_DNAligase_C4"/>
</dbReference>
<evidence type="ECO:0000256" key="2">
    <source>
        <dbReference type="ARBA" id="ARBA00012722"/>
    </source>
</evidence>
<name>A0A6N2S6S1_9FIRM</name>
<evidence type="ECO:0000256" key="1">
    <source>
        <dbReference type="ARBA" id="ARBA00004067"/>
    </source>
</evidence>
<keyword evidence="12 15" id="KW-0464">Manganese</keyword>
<dbReference type="PROSITE" id="PS50172">
    <property type="entry name" value="BRCT"/>
    <property type="match status" value="1"/>
</dbReference>
<keyword evidence="5 15" id="KW-0235">DNA replication</keyword>
<feature type="binding site" evidence="15">
    <location>
        <begin position="35"/>
        <end position="39"/>
    </location>
    <ligand>
        <name>NAD(+)</name>
        <dbReference type="ChEBI" id="CHEBI:57540"/>
    </ligand>
</feature>
<dbReference type="SUPFAM" id="SSF52113">
    <property type="entry name" value="BRCT domain"/>
    <property type="match status" value="1"/>
</dbReference>
<dbReference type="GO" id="GO:0003677">
    <property type="term" value="F:DNA binding"/>
    <property type="evidence" value="ECO:0007669"/>
    <property type="project" value="InterPro"/>
</dbReference>
<feature type="binding site" evidence="15">
    <location>
        <position position="136"/>
    </location>
    <ligand>
        <name>NAD(+)</name>
        <dbReference type="ChEBI" id="CHEBI:57540"/>
    </ligand>
</feature>
<protein>
    <recommendedName>
        <fullName evidence="3 15">DNA ligase</fullName>
        <ecNumber evidence="2 15">6.5.1.2</ecNumber>
    </recommendedName>
    <alternativeName>
        <fullName evidence="15">Polydeoxyribonucleotide synthase [NAD(+)]</fullName>
    </alternativeName>
</protein>
<evidence type="ECO:0000259" key="17">
    <source>
        <dbReference type="PROSITE" id="PS50172"/>
    </source>
</evidence>
<feature type="binding site" evidence="15">
    <location>
        <position position="426"/>
    </location>
    <ligand>
        <name>Zn(2+)</name>
        <dbReference type="ChEBI" id="CHEBI:29105"/>
    </ligand>
</feature>
<dbReference type="PROSITE" id="PS01056">
    <property type="entry name" value="DNA_LIGASE_N2"/>
    <property type="match status" value="1"/>
</dbReference>
<dbReference type="Pfam" id="PF03119">
    <property type="entry name" value="DNA_ligase_ZBD"/>
    <property type="match status" value="1"/>
</dbReference>
<keyword evidence="4 15" id="KW-0436">Ligase</keyword>
<keyword evidence="7 15" id="KW-0227">DNA damage</keyword>
<dbReference type="PROSITE" id="PS01055">
    <property type="entry name" value="DNA_LIGASE_N1"/>
    <property type="match status" value="1"/>
</dbReference>
<feature type="domain" description="BRCT" evidence="17">
    <location>
        <begin position="583"/>
        <end position="662"/>
    </location>
</feature>
<proteinExistence type="inferred from homology"/>
<dbReference type="FunFam" id="2.40.50.140:FF:000012">
    <property type="entry name" value="DNA ligase"/>
    <property type="match status" value="1"/>
</dbReference>
<dbReference type="InterPro" id="IPR003583">
    <property type="entry name" value="Hlx-hairpin-Hlx_DNA-bd_motif"/>
</dbReference>
<dbReference type="AlphaFoldDB" id="A0A6N2S6S1"/>
<comment type="similarity">
    <text evidence="14 15">Belongs to the NAD-dependent DNA ligase family. LigA subfamily.</text>
</comment>
<dbReference type="FunFam" id="1.10.287.610:FF:000002">
    <property type="entry name" value="DNA ligase"/>
    <property type="match status" value="1"/>
</dbReference>
<dbReference type="PIRSF" id="PIRSF001604">
    <property type="entry name" value="LigA"/>
    <property type="match status" value="1"/>
</dbReference>
<keyword evidence="11 15" id="KW-0234">DNA repair</keyword>
<keyword evidence="10 15" id="KW-0520">NAD</keyword>
<dbReference type="Pfam" id="PF03120">
    <property type="entry name" value="OB_DNA_ligase"/>
    <property type="match status" value="1"/>
</dbReference>
<evidence type="ECO:0000256" key="7">
    <source>
        <dbReference type="ARBA" id="ARBA00022763"/>
    </source>
</evidence>
<dbReference type="GO" id="GO:0046872">
    <property type="term" value="F:metal ion binding"/>
    <property type="evidence" value="ECO:0007669"/>
    <property type="project" value="UniProtKB-KW"/>
</dbReference>
<dbReference type="PANTHER" id="PTHR23389">
    <property type="entry name" value="CHROMOSOME TRANSMISSION FIDELITY FACTOR 18"/>
    <property type="match status" value="1"/>
</dbReference>
<dbReference type="Gene3D" id="3.40.50.10190">
    <property type="entry name" value="BRCT domain"/>
    <property type="match status" value="1"/>
</dbReference>
<dbReference type="EC" id="6.5.1.2" evidence="2 15"/>
<evidence type="ECO:0000313" key="18">
    <source>
        <dbReference type="EMBL" id="VYS89087.1"/>
    </source>
</evidence>
<sequence length="662" mass="73622">MLDLQQAKKRMEELTALVEDYSYWYYVMDNPKVEDYEYDRLYHELLDLEEQFPELQSPNSPTQRVGGKTLNTFEEVRHEVQMGSLQDVFSTEEVAAFGQRVKEELPQAQFVVEPKIDGLSVSLEYRDGEFVRGSTRGDGFVGEDVTQNLRTIRSIPLRLKDPIPFLEVRGEVYMPRESFEKVVAQQELSEEQPFKNPRNAAAGSLRQKDPKVTAKRYLDIFVFNVQQIEGKELLGHKESLDYLKEQGFHVIPSYLLCSEIEPAVREIEAIGQRRGEYPFDIDGAVVKVDNFSQREELGSTSKFPKWAIAFKYPPEEKNTKLLDIEVKVGRTGALTPTARFEPITLAGTTVSRAVLHNQDFIDQREIAVGDIITVRKAGEIIPEVVAVAEHKGENPVFQIPRVCPSCGSAVVRDKEAAVLRCENVSCPAQVLRNLIHFASRDAMDIEGLGPALLEALLQREMIASPADLYHLKQEEVAAIDRMGEKSAANLMAAIDRSRGNDLGRVIFALGIRGIGQRSAILLSQHFGTMDSVMAANVEEINAIDGFGEIMAQSVVDFFAGENNRLQVQRLKDAGVNMTCLNKPQSKVLEGLVFVLTGTLPTMSRNEAKEIIENLGGKVSSSVSKKTSYVVAGEEAGSKLTKAQELGVPILDEAGLLTLTQGQ</sequence>
<evidence type="ECO:0000256" key="9">
    <source>
        <dbReference type="ARBA" id="ARBA00022842"/>
    </source>
</evidence>
<feature type="binding site" evidence="15">
    <location>
        <position position="287"/>
    </location>
    <ligand>
        <name>NAD(+)</name>
        <dbReference type="ChEBI" id="CHEBI:57540"/>
    </ligand>
</feature>